<name>A0A0B1NUU7_UNCNE</name>
<comment type="caution">
    <text evidence="3">The sequence shown here is derived from an EMBL/GenBank/DDBJ whole genome shotgun (WGS) entry which is preliminary data.</text>
</comment>
<feature type="compositionally biased region" description="Basic and acidic residues" evidence="1">
    <location>
        <begin position="387"/>
        <end position="400"/>
    </location>
</feature>
<dbReference type="AlphaFoldDB" id="A0A0B1NUU7"/>
<dbReference type="HOGENOM" id="CLU_412328_0_0_1"/>
<feature type="compositionally biased region" description="Basic and acidic residues" evidence="1">
    <location>
        <begin position="31"/>
        <end position="49"/>
    </location>
</feature>
<dbReference type="InterPro" id="IPR054464">
    <property type="entry name" value="ULD_fung"/>
</dbReference>
<keyword evidence="4" id="KW-1185">Reference proteome</keyword>
<sequence length="666" mass="75924">MQRNPGGSTVAQPASHNHHRYAEEYNYLAYRPDETRQSRSPQRLREFGYQERPPPVASRDPKSFGQVNLRTRRASAEPDNMSYRSDYVNGHGASPSHFDHSPSGPFPGRRPMVNYVNPGRGGPHPGQYESAPQSNYMMEQVPYSNINPRPTHQHQYPHVPVLPQANYYPNPQEQIAYIPQPQQPTQLVPQSTQLIPQQPQTVPQATSQALIQPTYDSYAAGRSNSLAPNGQYNPQWAENQLMRMKMDMEQQQREMAIEKAAREAKEKDEEERKKKAEEEAKHARDIAEARKKEREEIERQRKADEESRLATAKAIQEARLKAQQELEESIKRRQEEERIAREKEEEQREKIRKEFEEKARKEAEAKEAEAQRIAKEKAELEQRIKQERENAAREAEEKQRAAIAAQKAEAEREAARQAAIDKRIEEEKKAAAAKALEQLKAKQEREAKIAAEKAAEEKRLQDVQAEYDRLRKSAADERAKLIEENAKAKKEGEENAKKALKASEEAIAKLMAPPDKKRVIKFKDALGRKFSFPFDLCSTWQGMDELIQQAFQQVPMFRSAVQSHFYDLIGPNGEVILPQIWDTSIEPDFSITMQMWAMDQKLKAPEQAIPGAQAPPPPPPPPQPAKPAPASSQSTKPRRRAAEPKRSVGVLGWVAGRPTKPTRSSR</sequence>
<dbReference type="Pfam" id="PF22893">
    <property type="entry name" value="ULD_2"/>
    <property type="match status" value="1"/>
</dbReference>
<dbReference type="EMBL" id="JNVN01004992">
    <property type="protein sequence ID" value="KHJ30147.1"/>
    <property type="molecule type" value="Genomic_DNA"/>
</dbReference>
<dbReference type="OMA" id="MMRELEY"/>
<feature type="region of interest" description="Disordered" evidence="1">
    <location>
        <begin position="257"/>
        <end position="311"/>
    </location>
</feature>
<evidence type="ECO:0000313" key="3">
    <source>
        <dbReference type="EMBL" id="KHJ30147.1"/>
    </source>
</evidence>
<feature type="region of interest" description="Disordered" evidence="1">
    <location>
        <begin position="331"/>
        <end position="350"/>
    </location>
</feature>
<protein>
    <submittedName>
        <fullName evidence="3">Putative kinetoplast-associated protein kap</fullName>
    </submittedName>
</protein>
<feature type="region of interest" description="Disordered" evidence="1">
    <location>
        <begin position="1"/>
        <end position="109"/>
    </location>
</feature>
<feature type="domain" description="Ubiquitin-like" evidence="2">
    <location>
        <begin position="516"/>
        <end position="598"/>
    </location>
</feature>
<evidence type="ECO:0000313" key="4">
    <source>
        <dbReference type="Proteomes" id="UP000030854"/>
    </source>
</evidence>
<organism evidence="3 4">
    <name type="scientific">Uncinula necator</name>
    <name type="common">Grape powdery mildew</name>
    <dbReference type="NCBI Taxonomy" id="52586"/>
    <lineage>
        <taxon>Eukaryota</taxon>
        <taxon>Fungi</taxon>
        <taxon>Dikarya</taxon>
        <taxon>Ascomycota</taxon>
        <taxon>Pezizomycotina</taxon>
        <taxon>Leotiomycetes</taxon>
        <taxon>Erysiphales</taxon>
        <taxon>Erysiphaceae</taxon>
        <taxon>Erysiphe</taxon>
    </lineage>
</organism>
<feature type="compositionally biased region" description="Polar residues" evidence="1">
    <location>
        <begin position="1"/>
        <end position="15"/>
    </location>
</feature>
<reference evidence="3 4" key="1">
    <citation type="journal article" date="2014" name="BMC Genomics">
        <title>Adaptive genomic structural variation in the grape powdery mildew pathogen, Erysiphe necator.</title>
        <authorList>
            <person name="Jones L."/>
            <person name="Riaz S."/>
            <person name="Morales-Cruz A."/>
            <person name="Amrine K.C."/>
            <person name="McGuire B."/>
            <person name="Gubler W.D."/>
            <person name="Walker M.A."/>
            <person name="Cantu D."/>
        </authorList>
    </citation>
    <scope>NUCLEOTIDE SEQUENCE [LARGE SCALE GENOMIC DNA]</scope>
    <source>
        <strain evidence="4">c</strain>
    </source>
</reference>
<feature type="compositionally biased region" description="Basic and acidic residues" evidence="1">
    <location>
        <begin position="257"/>
        <end position="308"/>
    </location>
</feature>
<feature type="region of interest" description="Disordered" evidence="1">
    <location>
        <begin position="608"/>
        <end position="666"/>
    </location>
</feature>
<proteinExistence type="predicted"/>
<accession>A0A0B1NUU7</accession>
<evidence type="ECO:0000259" key="2">
    <source>
        <dbReference type="Pfam" id="PF22893"/>
    </source>
</evidence>
<feature type="compositionally biased region" description="Pro residues" evidence="1">
    <location>
        <begin position="613"/>
        <end position="627"/>
    </location>
</feature>
<dbReference type="Proteomes" id="UP000030854">
    <property type="component" value="Unassembled WGS sequence"/>
</dbReference>
<evidence type="ECO:0000256" key="1">
    <source>
        <dbReference type="SAM" id="MobiDB-lite"/>
    </source>
</evidence>
<dbReference type="STRING" id="52586.A0A0B1NUU7"/>
<gene>
    <name evidence="3" type="ORF">EV44_g5799</name>
</gene>
<feature type="region of interest" description="Disordered" evidence="1">
    <location>
        <begin position="387"/>
        <end position="409"/>
    </location>
</feature>